<evidence type="ECO:0000313" key="2">
    <source>
        <dbReference type="Proteomes" id="UP001138894"/>
    </source>
</evidence>
<keyword evidence="2" id="KW-1185">Reference proteome</keyword>
<comment type="caution">
    <text evidence="1">The sequence shown here is derived from an EMBL/GenBank/DDBJ whole genome shotgun (WGS) entry which is preliminary data.</text>
</comment>
<reference evidence="1" key="1">
    <citation type="submission" date="2021-04" db="EMBL/GenBank/DDBJ databases">
        <authorList>
            <person name="Pira H."/>
            <person name="Risdian C."/>
            <person name="Wink J."/>
        </authorList>
    </citation>
    <scope>NUCLEOTIDE SEQUENCE</scope>
    <source>
        <strain evidence="1">WHY3</strain>
    </source>
</reference>
<dbReference type="Proteomes" id="UP001138894">
    <property type="component" value="Unassembled WGS sequence"/>
</dbReference>
<dbReference type="RefSeq" id="WP_218544509.1">
    <property type="nucleotide sequence ID" value="NZ_JAGSPD010000001.1"/>
</dbReference>
<accession>A0A9X1F5Y0</accession>
<name>A0A9X1F5Y0_9FLAO</name>
<sequence>MACPKGHFHEYDYTGIELPNDELAFAKVEYDKDKFLNIRAGYYIQFIEPKKSGLTVVIESSPNFDLSNNDIVKEVKSSVFGKLKKVDSMFYSSRMNETGNSLTYNLNFENSNETKMLKKIEADTISIVLLNGKILEFIRKSKT</sequence>
<organism evidence="1 2">
    <name type="scientific">Winogradskyella luteola</name>
    <dbReference type="NCBI Taxonomy" id="2828330"/>
    <lineage>
        <taxon>Bacteria</taxon>
        <taxon>Pseudomonadati</taxon>
        <taxon>Bacteroidota</taxon>
        <taxon>Flavobacteriia</taxon>
        <taxon>Flavobacteriales</taxon>
        <taxon>Flavobacteriaceae</taxon>
        <taxon>Winogradskyella</taxon>
    </lineage>
</organism>
<evidence type="ECO:0000313" key="1">
    <source>
        <dbReference type="EMBL" id="MBV7267977.1"/>
    </source>
</evidence>
<gene>
    <name evidence="1" type="ORF">KCG49_02080</name>
</gene>
<proteinExistence type="predicted"/>
<dbReference type="EMBL" id="JAGSPD010000001">
    <property type="protein sequence ID" value="MBV7267977.1"/>
    <property type="molecule type" value="Genomic_DNA"/>
</dbReference>
<protein>
    <submittedName>
        <fullName evidence="1">Uncharacterized protein</fullName>
    </submittedName>
</protein>
<dbReference type="AlphaFoldDB" id="A0A9X1F5Y0"/>